<dbReference type="EMBL" id="PECH01000004">
    <property type="protein sequence ID" value="TDZ86131.1"/>
    <property type="molecule type" value="Genomic_DNA"/>
</dbReference>
<name>A0A4R8S9Q3_9MYCO</name>
<protein>
    <recommendedName>
        <fullName evidence="3">IrrE N-terminal-like domain-containing protein</fullName>
    </recommendedName>
</protein>
<dbReference type="AlphaFoldDB" id="A0A4R8S9Q3"/>
<dbReference type="RefSeq" id="WP_134070443.1">
    <property type="nucleotide sequence ID" value="NZ_PECH01000004.1"/>
</dbReference>
<proteinExistence type="predicted"/>
<evidence type="ECO:0008006" key="3">
    <source>
        <dbReference type="Google" id="ProtNLM"/>
    </source>
</evidence>
<dbReference type="Proteomes" id="UP000295117">
    <property type="component" value="Unassembled WGS sequence"/>
</dbReference>
<sequence>MTLSAEEMLERARKLPIPTPWDLNEFIANIAEMRGRPIHLIGTDTVTAAGSPCGLWLVRPHDDVILYDQNTSAYHIDQIVRHEVGHMVLGHDLALTDQTVPEAASEVFRSVLPDINADTIRAVLGRTDFANEQEREAETFASLIMLAGREQEKKAPRPVVRSVFFPNER</sequence>
<evidence type="ECO:0000313" key="1">
    <source>
        <dbReference type="EMBL" id="TDZ86131.1"/>
    </source>
</evidence>
<accession>A0A4R8S9Q3</accession>
<evidence type="ECO:0000313" key="2">
    <source>
        <dbReference type="Proteomes" id="UP000295117"/>
    </source>
</evidence>
<comment type="caution">
    <text evidence="1">The sequence shown here is derived from an EMBL/GenBank/DDBJ whole genome shotgun (WGS) entry which is preliminary data.</text>
</comment>
<organism evidence="1 2">
    <name type="scientific">Mycobacteroides salmoniphilum</name>
    <dbReference type="NCBI Taxonomy" id="404941"/>
    <lineage>
        <taxon>Bacteria</taxon>
        <taxon>Bacillati</taxon>
        <taxon>Actinomycetota</taxon>
        <taxon>Actinomycetes</taxon>
        <taxon>Mycobacteriales</taxon>
        <taxon>Mycobacteriaceae</taxon>
        <taxon>Mycobacteroides</taxon>
    </lineage>
</organism>
<gene>
    <name evidence="1" type="ORF">DE4585_01454</name>
</gene>
<reference evidence="1 2" key="1">
    <citation type="journal article" date="2019" name="Sci. Rep.">
        <title>Extended insight into the Mycobacterium chelonae-abscessus complex through whole genome sequencing of Mycobacterium salmoniphilum outbreak and Mycobacterium salmoniphilum-like strains.</title>
        <authorList>
            <person name="Behra P.R.K."/>
            <person name="Das S."/>
            <person name="Pettersson B.M.F."/>
            <person name="Shirreff L."/>
            <person name="DuCote T."/>
            <person name="Jacobsson K.G."/>
            <person name="Ennis D.G."/>
            <person name="Kirsebom L.A."/>
        </authorList>
    </citation>
    <scope>NUCLEOTIDE SEQUENCE [LARGE SCALE GENOMIC DNA]</scope>
    <source>
        <strain evidence="1 2">DE 4585</strain>
    </source>
</reference>